<dbReference type="eggNOG" id="ENOG50338R2">
    <property type="taxonomic scope" value="Bacteria"/>
</dbReference>
<evidence type="ECO:0000313" key="2">
    <source>
        <dbReference type="EMBL" id="ACA59675.1"/>
    </source>
</evidence>
<sequence length="213" mass="23495">MMFSDALRYRWTRAARERVEMMRRLHPEDDRRQLAQKLITDKAVTCGAVGALTALPAIVPGFGTLIAILSGVMVDVMVLGALLYRLVLEMSIVYDRDPNSIEVQKEALWVFGMAAGVQSVGKKAARITAQHLSAQMAATGMHRPLIFMGLRASQRSVLGRVIPLFGVAVAGGISFFFARAVGNRIFRHYEGGGNERTGSWNGRTIEADYRVLR</sequence>
<name>B1I454_DESAP</name>
<dbReference type="AlphaFoldDB" id="B1I454"/>
<dbReference type="OrthoDB" id="1807131at2"/>
<evidence type="ECO:0000313" key="3">
    <source>
        <dbReference type="Proteomes" id="UP000008544"/>
    </source>
</evidence>
<dbReference type="STRING" id="477974.Daud_1164"/>
<reference evidence="3" key="1">
    <citation type="submission" date="2007-10" db="EMBL/GenBank/DDBJ databases">
        <title>Complete sequence of chromosome of Desulforudis audaxviator MP104C.</title>
        <authorList>
            <person name="Copeland A."/>
            <person name="Lucas S."/>
            <person name="Lapidus A."/>
            <person name="Barry K."/>
            <person name="Glavina del Rio T."/>
            <person name="Dalin E."/>
            <person name="Tice H."/>
            <person name="Bruce D."/>
            <person name="Pitluck S."/>
            <person name="Lowry S.R."/>
            <person name="Larimer F."/>
            <person name="Land M.L."/>
            <person name="Hauser L."/>
            <person name="Kyrpides N."/>
            <person name="Ivanova N.N."/>
            <person name="Richardson P."/>
        </authorList>
    </citation>
    <scope>NUCLEOTIDE SEQUENCE [LARGE SCALE GENOMIC DNA]</scope>
    <source>
        <strain evidence="3">MP104C</strain>
    </source>
</reference>
<keyword evidence="3" id="KW-1185">Reference proteome</keyword>
<dbReference type="KEGG" id="dau:Daud_1164"/>
<keyword evidence="1" id="KW-0472">Membrane</keyword>
<feature type="transmembrane region" description="Helical" evidence="1">
    <location>
        <begin position="65"/>
        <end position="87"/>
    </location>
</feature>
<proteinExistence type="predicted"/>
<evidence type="ECO:0000256" key="1">
    <source>
        <dbReference type="SAM" id="Phobius"/>
    </source>
</evidence>
<accession>B1I454</accession>
<dbReference type="EMBL" id="CP000860">
    <property type="protein sequence ID" value="ACA59675.1"/>
    <property type="molecule type" value="Genomic_DNA"/>
</dbReference>
<feature type="transmembrane region" description="Helical" evidence="1">
    <location>
        <begin position="157"/>
        <end position="178"/>
    </location>
</feature>
<feature type="transmembrane region" description="Helical" evidence="1">
    <location>
        <begin position="39"/>
        <end position="59"/>
    </location>
</feature>
<gene>
    <name evidence="2" type="ordered locus">Daud_1164</name>
</gene>
<dbReference type="Proteomes" id="UP000008544">
    <property type="component" value="Chromosome"/>
</dbReference>
<dbReference type="HOGENOM" id="CLU_1292676_0_0_9"/>
<keyword evidence="1" id="KW-1133">Transmembrane helix</keyword>
<protein>
    <submittedName>
        <fullName evidence="2">Uncharacterized protein</fullName>
    </submittedName>
</protein>
<reference evidence="2 3" key="2">
    <citation type="journal article" date="2008" name="Science">
        <title>Environmental genomics reveals a single-species ecosystem deep within Earth.</title>
        <authorList>
            <person name="Chivian D."/>
            <person name="Brodie E.L."/>
            <person name="Alm E.J."/>
            <person name="Culley D.E."/>
            <person name="Dehal P.S."/>
            <person name="Desantis T.Z."/>
            <person name="Gihring T.M."/>
            <person name="Lapidus A."/>
            <person name="Lin L.H."/>
            <person name="Lowry S.R."/>
            <person name="Moser D.P."/>
            <person name="Richardson P.M."/>
            <person name="Southam G."/>
            <person name="Wanger G."/>
            <person name="Pratt L.M."/>
            <person name="Andersen G.L."/>
            <person name="Hazen T.C."/>
            <person name="Brockman F.J."/>
            <person name="Arkin A.P."/>
            <person name="Onstott T.C."/>
        </authorList>
    </citation>
    <scope>NUCLEOTIDE SEQUENCE [LARGE SCALE GENOMIC DNA]</scope>
    <source>
        <strain evidence="2 3">MP104C</strain>
    </source>
</reference>
<organism evidence="2 3">
    <name type="scientific">Desulforudis audaxviator (strain MP104C)</name>
    <dbReference type="NCBI Taxonomy" id="477974"/>
    <lineage>
        <taxon>Bacteria</taxon>
        <taxon>Bacillati</taxon>
        <taxon>Bacillota</taxon>
        <taxon>Clostridia</taxon>
        <taxon>Thermoanaerobacterales</taxon>
        <taxon>Candidatus Desulforudaceae</taxon>
        <taxon>Candidatus Desulforudis</taxon>
    </lineage>
</organism>
<keyword evidence="1" id="KW-0812">Transmembrane</keyword>